<comment type="caution">
    <text evidence="2">Lacks conserved residue(s) required for the propagation of feature annotation.</text>
</comment>
<evidence type="ECO:0000256" key="1">
    <source>
        <dbReference type="ARBA" id="ARBA00023098"/>
    </source>
</evidence>
<feature type="compositionally biased region" description="Basic and acidic residues" evidence="3">
    <location>
        <begin position="1"/>
        <end position="12"/>
    </location>
</feature>
<dbReference type="GO" id="GO:0016787">
    <property type="term" value="F:hydrolase activity"/>
    <property type="evidence" value="ECO:0007669"/>
    <property type="project" value="UniProtKB-UniRule"/>
</dbReference>
<feature type="active site" description="Nucleophile" evidence="2">
    <location>
        <position position="99"/>
    </location>
</feature>
<comment type="caution">
    <text evidence="5">The sequence shown here is derived from an EMBL/GenBank/DDBJ whole genome shotgun (WGS) entry which is preliminary data.</text>
</comment>
<keyword evidence="2" id="KW-0378">Hydrolase</keyword>
<organism evidence="5 6">
    <name type="scientific">Aquabacter spiritensis</name>
    <dbReference type="NCBI Taxonomy" id="933073"/>
    <lineage>
        <taxon>Bacteria</taxon>
        <taxon>Pseudomonadati</taxon>
        <taxon>Pseudomonadota</taxon>
        <taxon>Alphaproteobacteria</taxon>
        <taxon>Hyphomicrobiales</taxon>
        <taxon>Xanthobacteraceae</taxon>
        <taxon>Aquabacter</taxon>
    </lineage>
</organism>
<feature type="active site" description="Proton acceptor" evidence="2">
    <location>
        <position position="333"/>
    </location>
</feature>
<evidence type="ECO:0000313" key="5">
    <source>
        <dbReference type="EMBL" id="TCT03166.1"/>
    </source>
</evidence>
<protein>
    <submittedName>
        <fullName evidence="5">Patatin-like phospholipase</fullName>
    </submittedName>
</protein>
<dbReference type="SUPFAM" id="SSF52151">
    <property type="entry name" value="FabD/lysophospholipase-like"/>
    <property type="match status" value="1"/>
</dbReference>
<dbReference type="PROSITE" id="PS51635">
    <property type="entry name" value="PNPLA"/>
    <property type="match status" value="1"/>
</dbReference>
<dbReference type="Proteomes" id="UP000294664">
    <property type="component" value="Unassembled WGS sequence"/>
</dbReference>
<gene>
    <name evidence="5" type="ORF">EDC64_11029</name>
</gene>
<accession>A0A4R3LTF4</accession>
<evidence type="ECO:0000259" key="4">
    <source>
        <dbReference type="PROSITE" id="PS51635"/>
    </source>
</evidence>
<keyword evidence="1 2" id="KW-0443">Lipid metabolism</keyword>
<feature type="short sequence motif" description="GXSXG" evidence="2">
    <location>
        <begin position="97"/>
        <end position="101"/>
    </location>
</feature>
<feature type="domain" description="PNPLA" evidence="4">
    <location>
        <begin position="35"/>
        <end position="346"/>
    </location>
</feature>
<dbReference type="AlphaFoldDB" id="A0A4R3LTF4"/>
<feature type="region of interest" description="Disordered" evidence="3">
    <location>
        <begin position="1"/>
        <end position="28"/>
    </location>
</feature>
<dbReference type="Pfam" id="PF01734">
    <property type="entry name" value="Patatin"/>
    <property type="match status" value="1"/>
</dbReference>
<keyword evidence="6" id="KW-1185">Reference proteome</keyword>
<dbReference type="RefSeq" id="WP_132032895.1">
    <property type="nucleotide sequence ID" value="NZ_SMAI01000010.1"/>
</dbReference>
<evidence type="ECO:0000313" key="6">
    <source>
        <dbReference type="Proteomes" id="UP000294664"/>
    </source>
</evidence>
<dbReference type="EMBL" id="SMAI01000010">
    <property type="protein sequence ID" value="TCT03166.1"/>
    <property type="molecule type" value="Genomic_DNA"/>
</dbReference>
<dbReference type="GO" id="GO:0016042">
    <property type="term" value="P:lipid catabolic process"/>
    <property type="evidence" value="ECO:0007669"/>
    <property type="project" value="UniProtKB-UniRule"/>
</dbReference>
<dbReference type="InterPro" id="IPR002641">
    <property type="entry name" value="PNPLA_dom"/>
</dbReference>
<evidence type="ECO:0000256" key="2">
    <source>
        <dbReference type="PROSITE-ProRule" id="PRU01161"/>
    </source>
</evidence>
<name>A0A4R3LTF4_9HYPH</name>
<proteinExistence type="predicted"/>
<dbReference type="InterPro" id="IPR016035">
    <property type="entry name" value="Acyl_Trfase/lysoPLipase"/>
</dbReference>
<reference evidence="5 6" key="1">
    <citation type="submission" date="2019-03" db="EMBL/GenBank/DDBJ databases">
        <title>Genomic Encyclopedia of Type Strains, Phase IV (KMG-IV): sequencing the most valuable type-strain genomes for metagenomic binning, comparative biology and taxonomic classification.</title>
        <authorList>
            <person name="Goeker M."/>
        </authorList>
    </citation>
    <scope>NUCLEOTIDE SEQUENCE [LARGE SCALE GENOMIC DNA]</scope>
    <source>
        <strain evidence="5 6">DSM 9035</strain>
    </source>
</reference>
<feature type="short sequence motif" description="DGA/G" evidence="2">
    <location>
        <begin position="333"/>
        <end position="335"/>
    </location>
</feature>
<keyword evidence="2" id="KW-0442">Lipid degradation</keyword>
<evidence type="ECO:0000256" key="3">
    <source>
        <dbReference type="SAM" id="MobiDB-lite"/>
    </source>
</evidence>
<dbReference type="OrthoDB" id="1488362at2"/>
<sequence length="615" mass="66538">MEGETRPERSPDEPETSPAAARGVDPPPSKFEIGLVMAGAISAGAYTAGVMDFLIEALDAIDDVRAGRDVSRLSAGGAEEKPIFDPPHRVSIETMAGASAGAMVTAIAAAAFGARFDPVPSATPADKLRETGNPFYEAWVRRISHDRLLDPADLAGEAPVRSLLNCDVLDDITRQALAYARQTDRTRTYLADKMAIFLCLGNLRGVRYALPLDSGAPGASEHQMSLHADHLRFCYSRDVHVRLPASTTLTPGDGADWSTLADAALASGAFPIGLAARVITRDFSDYVDRDWYFSSASSTPPPDASTASGGACRLPPLDAATQFPTGYGFVSVDGGVFNNEPLELARTHLADGGRNPREPEKAHRAVILIDPFPDLAAFDPGFEPDAHRDIIGVLKAFLPALIAQARFKPEELALAREPGVASRFAILPVRYLGRGDKTPERYAIASGALGGFGGFLSEAFRHHDFMLGRRNCQRFLERIFVLPADPEKGVVNPLLAGWTDPATRTAYVRAKQVGGTGPLVDHLPIIPLLGRLGDPAYTEMPPWPENPTDLDLAALKAKVLTRADLLKRKLLKTFAPPWYVDLGLRGVWWIKKKNWIDRLVIAPIRADLRKRGLIA</sequence>